<feature type="transmembrane region" description="Helical" evidence="1">
    <location>
        <begin position="95"/>
        <end position="124"/>
    </location>
</feature>
<organism evidence="2 3">
    <name type="scientific">Niastella caeni</name>
    <dbReference type="NCBI Taxonomy" id="2569763"/>
    <lineage>
        <taxon>Bacteria</taxon>
        <taxon>Pseudomonadati</taxon>
        <taxon>Bacteroidota</taxon>
        <taxon>Chitinophagia</taxon>
        <taxon>Chitinophagales</taxon>
        <taxon>Chitinophagaceae</taxon>
        <taxon>Niastella</taxon>
    </lineage>
</organism>
<dbReference type="OrthoDB" id="7238679at2"/>
<evidence type="ECO:0000313" key="3">
    <source>
        <dbReference type="Proteomes" id="UP000306918"/>
    </source>
</evidence>
<feature type="transmembrane region" description="Helical" evidence="1">
    <location>
        <begin position="312"/>
        <end position="331"/>
    </location>
</feature>
<gene>
    <name evidence="2" type="ORF">FAM09_03650</name>
</gene>
<feature type="transmembrane region" description="Helical" evidence="1">
    <location>
        <begin position="144"/>
        <end position="173"/>
    </location>
</feature>
<keyword evidence="1" id="KW-0812">Transmembrane</keyword>
<feature type="transmembrane region" description="Helical" evidence="1">
    <location>
        <begin position="337"/>
        <end position="354"/>
    </location>
</feature>
<comment type="caution">
    <text evidence="2">The sequence shown here is derived from an EMBL/GenBank/DDBJ whole genome shotgun (WGS) entry which is preliminary data.</text>
</comment>
<protein>
    <recommendedName>
        <fullName evidence="4">Glycosyltransferase family 39 protein</fullName>
    </recommendedName>
</protein>
<feature type="transmembrane region" description="Helical" evidence="1">
    <location>
        <begin position="194"/>
        <end position="222"/>
    </location>
</feature>
<dbReference type="AlphaFoldDB" id="A0A4S8I1W8"/>
<dbReference type="RefSeq" id="WP_136575709.1">
    <property type="nucleotide sequence ID" value="NZ_STFF01000001.1"/>
</dbReference>
<feature type="transmembrane region" description="Helical" evidence="1">
    <location>
        <begin position="63"/>
        <end position="83"/>
    </location>
</feature>
<proteinExistence type="predicted"/>
<dbReference type="Proteomes" id="UP000306918">
    <property type="component" value="Unassembled WGS sequence"/>
</dbReference>
<name>A0A4S8I1W8_9BACT</name>
<keyword evidence="3" id="KW-1185">Reference proteome</keyword>
<keyword evidence="1" id="KW-1133">Transmembrane helix</keyword>
<evidence type="ECO:0008006" key="4">
    <source>
        <dbReference type="Google" id="ProtNLM"/>
    </source>
</evidence>
<reference evidence="2 3" key="1">
    <citation type="submission" date="2019-04" db="EMBL/GenBank/DDBJ databases">
        <title>Niastella caeni sp. nov., isolated from activated sludge.</title>
        <authorList>
            <person name="Sheng M."/>
        </authorList>
    </citation>
    <scope>NUCLEOTIDE SEQUENCE [LARGE SCALE GENOMIC DNA]</scope>
    <source>
        <strain evidence="2 3">HX-2-15</strain>
    </source>
</reference>
<evidence type="ECO:0000313" key="2">
    <source>
        <dbReference type="EMBL" id="THU41219.1"/>
    </source>
</evidence>
<evidence type="ECO:0000256" key="1">
    <source>
        <dbReference type="SAM" id="Phobius"/>
    </source>
</evidence>
<accession>A0A4S8I1W8</accession>
<sequence length="371" mass="42177">MKQKIALVLIGAIILCFAGFNNKFPLLTNDTGVYIDSGFSRNVPFDRPVLYGLFIAHTSWGNSLWLVIFSQALILSLVLFYCFRYFSSSINGTLFFLPCLFFIAFFMSASVTASTVSAAVFSNIASLCMMLLLFAKNVSKRDLAIITIVFVLSLGMDIMNLITTFLVLVLYTLRCLWTKKEQMQDPIKTNPKQLLITGALLLSACALVSLIHFFLGAGLGIVRENKISMLPRLLNSMYAINKERYSRVSGNTLIGLCKWYEDEVREYYLSRQFQGWLSLNYLNYCKVISAILCLGLNLLLLLRKTFYRQRNLFFYIFIALIIQILTGALVYGRNNNIPGHLIWMLPIPLFIYLSEAPFISKWNKIGTNKIS</sequence>
<dbReference type="EMBL" id="STFF01000001">
    <property type="protein sequence ID" value="THU41219.1"/>
    <property type="molecule type" value="Genomic_DNA"/>
</dbReference>
<keyword evidence="1" id="KW-0472">Membrane</keyword>